<reference evidence="2" key="1">
    <citation type="journal article" date="2023" name="Mol. Phylogenet. Evol.">
        <title>Genome-scale phylogeny and comparative genomics of the fungal order Sordariales.</title>
        <authorList>
            <person name="Hensen N."/>
            <person name="Bonometti L."/>
            <person name="Westerberg I."/>
            <person name="Brannstrom I.O."/>
            <person name="Guillou S."/>
            <person name="Cros-Aarteil S."/>
            <person name="Calhoun S."/>
            <person name="Haridas S."/>
            <person name="Kuo A."/>
            <person name="Mondo S."/>
            <person name="Pangilinan J."/>
            <person name="Riley R."/>
            <person name="LaButti K."/>
            <person name="Andreopoulos B."/>
            <person name="Lipzen A."/>
            <person name="Chen C."/>
            <person name="Yan M."/>
            <person name="Daum C."/>
            <person name="Ng V."/>
            <person name="Clum A."/>
            <person name="Steindorff A."/>
            <person name="Ohm R.A."/>
            <person name="Martin F."/>
            <person name="Silar P."/>
            <person name="Natvig D.O."/>
            <person name="Lalanne C."/>
            <person name="Gautier V."/>
            <person name="Ament-Velasquez S.L."/>
            <person name="Kruys A."/>
            <person name="Hutchinson M.I."/>
            <person name="Powell A.J."/>
            <person name="Barry K."/>
            <person name="Miller A.N."/>
            <person name="Grigoriev I.V."/>
            <person name="Debuchy R."/>
            <person name="Gladieux P."/>
            <person name="Hiltunen Thoren M."/>
            <person name="Johannesson H."/>
        </authorList>
    </citation>
    <scope>NUCLEOTIDE SEQUENCE</scope>
    <source>
        <strain evidence="2">CBS 731.68</strain>
    </source>
</reference>
<dbReference type="InterPro" id="IPR011009">
    <property type="entry name" value="Kinase-like_dom_sf"/>
</dbReference>
<keyword evidence="3" id="KW-1185">Reference proteome</keyword>
<organism evidence="2 3">
    <name type="scientific">Parathielavia appendiculata</name>
    <dbReference type="NCBI Taxonomy" id="2587402"/>
    <lineage>
        <taxon>Eukaryota</taxon>
        <taxon>Fungi</taxon>
        <taxon>Dikarya</taxon>
        <taxon>Ascomycota</taxon>
        <taxon>Pezizomycotina</taxon>
        <taxon>Sordariomycetes</taxon>
        <taxon>Sordariomycetidae</taxon>
        <taxon>Sordariales</taxon>
        <taxon>Chaetomiaceae</taxon>
        <taxon>Parathielavia</taxon>
    </lineage>
</organism>
<dbReference type="Pfam" id="PF00069">
    <property type="entry name" value="Pkinase"/>
    <property type="match status" value="1"/>
</dbReference>
<dbReference type="InterPro" id="IPR000719">
    <property type="entry name" value="Prot_kinase_dom"/>
</dbReference>
<name>A0AAN6YYP7_9PEZI</name>
<dbReference type="PROSITE" id="PS50011">
    <property type="entry name" value="PROTEIN_KINASE_DOM"/>
    <property type="match status" value="1"/>
</dbReference>
<protein>
    <recommendedName>
        <fullName evidence="1">Protein kinase domain-containing protein</fullName>
    </recommendedName>
</protein>
<evidence type="ECO:0000313" key="2">
    <source>
        <dbReference type="EMBL" id="KAK4119031.1"/>
    </source>
</evidence>
<comment type="caution">
    <text evidence="2">The sequence shown here is derived from an EMBL/GenBank/DDBJ whole genome shotgun (WGS) entry which is preliminary data.</text>
</comment>
<dbReference type="SUPFAM" id="SSF56112">
    <property type="entry name" value="Protein kinase-like (PK-like)"/>
    <property type="match status" value="1"/>
</dbReference>
<evidence type="ECO:0000313" key="3">
    <source>
        <dbReference type="Proteomes" id="UP001302602"/>
    </source>
</evidence>
<gene>
    <name evidence="2" type="ORF">N657DRAFT_659236</name>
</gene>
<dbReference type="Proteomes" id="UP001302602">
    <property type="component" value="Unassembled WGS sequence"/>
</dbReference>
<dbReference type="GO" id="GO:0004672">
    <property type="term" value="F:protein kinase activity"/>
    <property type="evidence" value="ECO:0007669"/>
    <property type="project" value="InterPro"/>
</dbReference>
<accession>A0AAN6YYP7</accession>
<dbReference type="GeneID" id="87831734"/>
<proteinExistence type="predicted"/>
<dbReference type="RefSeq" id="XP_062642804.1">
    <property type="nucleotide sequence ID" value="XM_062794965.1"/>
</dbReference>
<sequence length="239" mass="26995">MVMSSDSIDAPVFGKESAVYNLLEQYPSSPYSLDACLRRNQLLHEITVLKVLRVEDRRLVERWAAELCAAVAWVESLGLAHTDLRPPNLLLNERNHLKLTDIDCVARIRESLSGNPPRWARLYNDPVTGHGCHGVDGPETEQSAIGSLLYCMTRGHEPYWQPEGVPRSTLWNYLLDCIIGRCWNGWYESIKKVAEAGTHSRVLQTWATPRSSVLSIVLGSERRCCRLLQEGLLNNDEAQ</sequence>
<evidence type="ECO:0000259" key="1">
    <source>
        <dbReference type="PROSITE" id="PS50011"/>
    </source>
</evidence>
<dbReference type="AlphaFoldDB" id="A0AAN6YYP7"/>
<dbReference type="GO" id="GO:0005524">
    <property type="term" value="F:ATP binding"/>
    <property type="evidence" value="ECO:0007669"/>
    <property type="project" value="InterPro"/>
</dbReference>
<dbReference type="Gene3D" id="1.10.510.10">
    <property type="entry name" value="Transferase(Phosphotransferase) domain 1"/>
    <property type="match status" value="1"/>
</dbReference>
<feature type="domain" description="Protein kinase" evidence="1">
    <location>
        <begin position="1"/>
        <end position="239"/>
    </location>
</feature>
<reference evidence="2" key="2">
    <citation type="submission" date="2023-05" db="EMBL/GenBank/DDBJ databases">
        <authorList>
            <consortium name="Lawrence Berkeley National Laboratory"/>
            <person name="Steindorff A."/>
            <person name="Hensen N."/>
            <person name="Bonometti L."/>
            <person name="Westerberg I."/>
            <person name="Brannstrom I.O."/>
            <person name="Guillou S."/>
            <person name="Cros-Aarteil S."/>
            <person name="Calhoun S."/>
            <person name="Haridas S."/>
            <person name="Kuo A."/>
            <person name="Mondo S."/>
            <person name="Pangilinan J."/>
            <person name="Riley R."/>
            <person name="Labutti K."/>
            <person name="Andreopoulos B."/>
            <person name="Lipzen A."/>
            <person name="Chen C."/>
            <person name="Yanf M."/>
            <person name="Daum C."/>
            <person name="Ng V."/>
            <person name="Clum A."/>
            <person name="Ohm R."/>
            <person name="Martin F."/>
            <person name="Silar P."/>
            <person name="Natvig D."/>
            <person name="Lalanne C."/>
            <person name="Gautier V."/>
            <person name="Ament-Velasquez S.L."/>
            <person name="Kruys A."/>
            <person name="Hutchinson M.I."/>
            <person name="Powell A.J."/>
            <person name="Barry K."/>
            <person name="Miller A.N."/>
            <person name="Grigoriev I.V."/>
            <person name="Debuchy R."/>
            <person name="Gladieux P."/>
            <person name="Thoren M.H."/>
            <person name="Johannesson H."/>
        </authorList>
    </citation>
    <scope>NUCLEOTIDE SEQUENCE</scope>
    <source>
        <strain evidence="2">CBS 731.68</strain>
    </source>
</reference>
<dbReference type="EMBL" id="MU853254">
    <property type="protein sequence ID" value="KAK4119031.1"/>
    <property type="molecule type" value="Genomic_DNA"/>
</dbReference>